<dbReference type="AlphaFoldDB" id="A0A8T0DGR2"/>
<dbReference type="InterPro" id="IPR018544">
    <property type="entry name" value="KICS_2"/>
</dbReference>
<gene>
    <name evidence="1" type="ORF">P879_09507</name>
</gene>
<dbReference type="GO" id="GO:1904262">
    <property type="term" value="P:negative regulation of TORC1 signaling"/>
    <property type="evidence" value="ECO:0007669"/>
    <property type="project" value="TreeGrafter"/>
</dbReference>
<dbReference type="SUPFAM" id="SSF158548">
    <property type="entry name" value="FLJ32549 domain-like"/>
    <property type="match status" value="1"/>
</dbReference>
<keyword evidence="2" id="KW-1185">Reference proteome</keyword>
<reference evidence="1 2" key="1">
    <citation type="submission" date="2019-07" db="EMBL/GenBank/DDBJ databases">
        <title>Annotation for the trematode Paragonimus westermani.</title>
        <authorList>
            <person name="Choi Y.-J."/>
        </authorList>
    </citation>
    <scope>NUCLEOTIDE SEQUENCE [LARGE SCALE GENOMIC DNA]</scope>
    <source>
        <strain evidence="1">180907_Pwestermani</strain>
    </source>
</reference>
<dbReference type="PANTHER" id="PTHR31581">
    <property type="entry name" value="KICSTOR COMPLEX PROTEIN C12ORF66"/>
    <property type="match status" value="1"/>
</dbReference>
<dbReference type="Pfam" id="PF15490">
    <property type="entry name" value="Ten1_2"/>
    <property type="match status" value="1"/>
</dbReference>
<dbReference type="InterPro" id="IPR029146">
    <property type="entry name" value="Ten1_animal_plant"/>
</dbReference>
<dbReference type="Gene3D" id="2.40.50.140">
    <property type="entry name" value="Nucleic acid-binding proteins"/>
    <property type="match status" value="1"/>
</dbReference>
<organism evidence="1 2">
    <name type="scientific">Paragonimus westermani</name>
    <dbReference type="NCBI Taxonomy" id="34504"/>
    <lineage>
        <taxon>Eukaryota</taxon>
        <taxon>Metazoa</taxon>
        <taxon>Spiralia</taxon>
        <taxon>Lophotrochozoa</taxon>
        <taxon>Platyhelminthes</taxon>
        <taxon>Trematoda</taxon>
        <taxon>Digenea</taxon>
        <taxon>Plagiorchiida</taxon>
        <taxon>Troglotremata</taxon>
        <taxon>Troglotrematidae</taxon>
        <taxon>Paragonimus</taxon>
    </lineage>
</organism>
<dbReference type="Gene3D" id="1.10.3450.30">
    <property type="match status" value="1"/>
</dbReference>
<dbReference type="Proteomes" id="UP000699462">
    <property type="component" value="Unassembled WGS sequence"/>
</dbReference>
<dbReference type="GO" id="GO:0003697">
    <property type="term" value="F:single-stranded DNA binding"/>
    <property type="evidence" value="ECO:0007669"/>
    <property type="project" value="InterPro"/>
</dbReference>
<dbReference type="PANTHER" id="PTHR31581:SF1">
    <property type="entry name" value="KICSTOR SUBUNIT 2"/>
    <property type="match status" value="1"/>
</dbReference>
<accession>A0A8T0DGR2</accession>
<name>A0A8T0DGR2_9TREM</name>
<dbReference type="GO" id="GO:0042149">
    <property type="term" value="P:cellular response to glucose starvation"/>
    <property type="evidence" value="ECO:0007669"/>
    <property type="project" value="TreeGrafter"/>
</dbReference>
<dbReference type="Pfam" id="PF09404">
    <property type="entry name" value="C12orf66_like"/>
    <property type="match status" value="1"/>
</dbReference>
<evidence type="ECO:0000313" key="1">
    <source>
        <dbReference type="EMBL" id="KAF8565951.1"/>
    </source>
</evidence>
<dbReference type="EMBL" id="JTDF01005811">
    <property type="protein sequence ID" value="KAF8565951.1"/>
    <property type="molecule type" value="Genomic_DNA"/>
</dbReference>
<dbReference type="GO" id="GO:0034198">
    <property type="term" value="P:cellular response to amino acid starvation"/>
    <property type="evidence" value="ECO:0007669"/>
    <property type="project" value="TreeGrafter"/>
</dbReference>
<protein>
    <submittedName>
        <fullName evidence="1">Uncharacterized protein</fullName>
    </submittedName>
</protein>
<sequence length="424" mass="48174">MNHAKAELHVFKRLAATICLGRIEEIKSILALLPYESKIFYNDTCVNFSEGLSIFARLEKAYYSLQFLLSKSIFHRKEDYGLSYRALQRGFEQVADIVSSGQPSKEYRTAMRIAALCSVRSRLVAFYRSIDETPLKLLTEIDLLHKSFTELLNQLAIPEDDVSQDLEPLSMLIRSEVIGLADLLKAQSWTSDLYFLDSLLCLKSSFNELSNLFQPFQLTFPLVLTSGRHVNKPPALLTWLSNFYNTLLAKYSLYWFSILNQAVSGSDTVLEISSCEDPNLVAKIFHTMEPAAYILFDELYDSMDKFRSLLSDRTSIPVRLLGRLSAFEPHRNLVEIISPTKADKCPCILVSVQYLSDELKQNLTGHAAEERLIQFVGDLSLPADRERYHLTAFASSFMDGVDLNVYRSVAKITRSYVKHLPALS</sequence>
<proteinExistence type="predicted"/>
<dbReference type="InterPro" id="IPR038060">
    <property type="entry name" value="C12orf66-like_central_sf"/>
</dbReference>
<dbReference type="GO" id="GO:1990879">
    <property type="term" value="C:CST complex"/>
    <property type="evidence" value="ECO:0007669"/>
    <property type="project" value="InterPro"/>
</dbReference>
<dbReference type="GO" id="GO:0061462">
    <property type="term" value="P:protein localization to lysosome"/>
    <property type="evidence" value="ECO:0007669"/>
    <property type="project" value="TreeGrafter"/>
</dbReference>
<dbReference type="OrthoDB" id="6257070at2759"/>
<dbReference type="InterPro" id="IPR012340">
    <property type="entry name" value="NA-bd_OB-fold"/>
</dbReference>
<evidence type="ECO:0000313" key="2">
    <source>
        <dbReference type="Proteomes" id="UP000699462"/>
    </source>
</evidence>
<comment type="caution">
    <text evidence="1">The sequence shown here is derived from an EMBL/GenBank/DDBJ whole genome shotgun (WGS) entry which is preliminary data.</text>
</comment>